<dbReference type="InterPro" id="IPR002018">
    <property type="entry name" value="CarbesteraseB"/>
</dbReference>
<evidence type="ECO:0000256" key="3">
    <source>
        <dbReference type="ARBA" id="ARBA00022801"/>
    </source>
</evidence>
<dbReference type="Pfam" id="PF00135">
    <property type="entry name" value="COesterase"/>
    <property type="match status" value="1"/>
</dbReference>
<evidence type="ECO:0000256" key="1">
    <source>
        <dbReference type="ARBA" id="ARBA00005964"/>
    </source>
</evidence>
<proteinExistence type="inferred from homology"/>
<dbReference type="Proteomes" id="UP000001555">
    <property type="component" value="Unassembled WGS sequence"/>
</dbReference>
<reference evidence="6 8" key="1">
    <citation type="submission" date="2008-03" db="EMBL/GenBank/DDBJ databases">
        <title>Annotation of Ixodes scapularis.</title>
        <authorList>
            <consortium name="Ixodes scapularis Genome Project Consortium"/>
            <person name="Caler E."/>
            <person name="Hannick L.I."/>
            <person name="Bidwell S."/>
            <person name="Joardar V."/>
            <person name="Thiagarajan M."/>
            <person name="Amedeo P."/>
            <person name="Galinsky K.J."/>
            <person name="Schobel S."/>
            <person name="Inman J."/>
            <person name="Hostetler J."/>
            <person name="Miller J."/>
            <person name="Hammond M."/>
            <person name="Megy K."/>
            <person name="Lawson D."/>
            <person name="Kodira C."/>
            <person name="Sutton G."/>
            <person name="Meyer J."/>
            <person name="Hill C.A."/>
            <person name="Birren B."/>
            <person name="Nene V."/>
            <person name="Collins F."/>
            <person name="Alarcon-Chaidez F."/>
            <person name="Wikel S."/>
            <person name="Strausberg R."/>
        </authorList>
    </citation>
    <scope>NUCLEOTIDE SEQUENCE [LARGE SCALE GENOMIC DNA]</scope>
    <source>
        <strain evidence="8">Wikel</strain>
        <strain evidence="6">Wikel colony</strain>
    </source>
</reference>
<feature type="domain" description="Carboxylesterase type B" evidence="5">
    <location>
        <begin position="7"/>
        <end position="176"/>
    </location>
</feature>
<dbReference type="EMBL" id="ABJB010037683">
    <property type="status" value="NOT_ANNOTATED_CDS"/>
    <property type="molecule type" value="Genomic_DNA"/>
</dbReference>
<evidence type="ECO:0000259" key="5">
    <source>
        <dbReference type="Pfam" id="PF00135"/>
    </source>
</evidence>
<evidence type="ECO:0000313" key="6">
    <source>
        <dbReference type="EMBL" id="EEC11570.1"/>
    </source>
</evidence>
<reference evidence="7" key="2">
    <citation type="submission" date="2020-05" db="UniProtKB">
        <authorList>
            <consortium name="EnsemblMetazoa"/>
        </authorList>
    </citation>
    <scope>IDENTIFICATION</scope>
    <source>
        <strain evidence="7">wikel</strain>
    </source>
</reference>
<keyword evidence="2" id="KW-0719">Serine esterase</keyword>
<dbReference type="EC" id="3.1.1.7" evidence="6"/>
<dbReference type="InterPro" id="IPR029058">
    <property type="entry name" value="AB_hydrolase_fold"/>
</dbReference>
<organism>
    <name type="scientific">Ixodes scapularis</name>
    <name type="common">Black-legged tick</name>
    <name type="synonym">Deer tick</name>
    <dbReference type="NCBI Taxonomy" id="6945"/>
    <lineage>
        <taxon>Eukaryota</taxon>
        <taxon>Metazoa</taxon>
        <taxon>Ecdysozoa</taxon>
        <taxon>Arthropoda</taxon>
        <taxon>Chelicerata</taxon>
        <taxon>Arachnida</taxon>
        <taxon>Acari</taxon>
        <taxon>Parasitiformes</taxon>
        <taxon>Ixodida</taxon>
        <taxon>Ixodoidea</taxon>
        <taxon>Ixodidae</taxon>
        <taxon>Ixodinae</taxon>
        <taxon>Ixodes</taxon>
    </lineage>
</organism>
<dbReference type="EMBL" id="DS818569">
    <property type="protein sequence ID" value="EEC11570.1"/>
    <property type="molecule type" value="Genomic_DNA"/>
</dbReference>
<dbReference type="EnsemblMetazoa" id="ISCW020831-RA">
    <property type="protein sequence ID" value="ISCW020831-PA"/>
    <property type="gene ID" value="ISCW020831"/>
</dbReference>
<dbReference type="InterPro" id="IPR050654">
    <property type="entry name" value="AChE-related_enzymes"/>
</dbReference>
<dbReference type="AlphaFoldDB" id="B7PY98"/>
<keyword evidence="3 6" id="KW-0378">Hydrolase</keyword>
<accession>B7PY98</accession>
<evidence type="ECO:0000256" key="4">
    <source>
        <dbReference type="ARBA" id="ARBA00023180"/>
    </source>
</evidence>
<protein>
    <submittedName>
        <fullName evidence="6 7">Acetylcholinesterase, putative</fullName>
        <ecNumber evidence="6">3.1.1.7</ecNumber>
    </submittedName>
</protein>
<dbReference type="PANTHER" id="PTHR43918">
    <property type="entry name" value="ACETYLCHOLINESTERASE"/>
    <property type="match status" value="1"/>
</dbReference>
<evidence type="ECO:0000313" key="8">
    <source>
        <dbReference type="Proteomes" id="UP000001555"/>
    </source>
</evidence>
<dbReference type="Gene3D" id="3.40.50.1820">
    <property type="entry name" value="alpha/beta hydrolase"/>
    <property type="match status" value="1"/>
</dbReference>
<keyword evidence="4" id="KW-0325">Glycoprotein</keyword>
<name>B7PY98_IXOSC</name>
<evidence type="ECO:0000256" key="2">
    <source>
        <dbReference type="ARBA" id="ARBA00022487"/>
    </source>
</evidence>
<dbReference type="InParanoid" id="B7PY98"/>
<evidence type="ECO:0000313" key="7">
    <source>
        <dbReference type="EnsemblMetazoa" id="ISCW020831-PA"/>
    </source>
</evidence>
<dbReference type="PaxDb" id="6945-B7PY98"/>
<dbReference type="SUPFAM" id="SSF53474">
    <property type="entry name" value="alpha/beta-Hydrolases"/>
    <property type="match status" value="1"/>
</dbReference>
<dbReference type="HOGENOM" id="CLU_1455986_0_0_1"/>
<dbReference type="KEGG" id="isc:8033142"/>
<keyword evidence="8" id="KW-1185">Reference proteome</keyword>
<dbReference type="GO" id="GO:0003990">
    <property type="term" value="F:acetylcholinesterase activity"/>
    <property type="evidence" value="ECO:0007669"/>
    <property type="project" value="UniProtKB-EC"/>
</dbReference>
<dbReference type="OrthoDB" id="6846267at2759"/>
<dbReference type="PANTHER" id="PTHR43918:SF4">
    <property type="entry name" value="CARBOXYLIC ESTER HYDROLASE"/>
    <property type="match status" value="1"/>
</dbReference>
<comment type="similarity">
    <text evidence="1">Belongs to the type-B carboxylesterase/lipase family.</text>
</comment>
<sequence length="186" mass="21246">MPLKAGHTVVREYFGADEIEHDPPSIVRIFSEIVGDVLINCPVDLFEEVTTRQGIPTYRYVFDHRPSYSLWPESFGVTHSDEIPFALGSLRFIADTTRHTAPLGPSGSKILSALRYTKDEETFMEQIVGAWSSFTKTGKMKVPLSDDPWPKYTSKNPEFINMQPGNFTKGRTQRRCELFRPFLLKK</sequence>
<dbReference type="VEuPathDB" id="VectorBase:ISCI020831"/>
<dbReference type="VEuPathDB" id="VectorBase:ISCW020831"/>
<gene>
    <name evidence="7" type="primary">8033142</name>
    <name evidence="6" type="ORF">IscW_ISCW020831</name>
</gene>